<dbReference type="RefSeq" id="WP_087158751.1">
    <property type="nucleotide sequence ID" value="NZ_NFKM01000011.1"/>
</dbReference>
<evidence type="ECO:0008006" key="3">
    <source>
        <dbReference type="Google" id="ProtNLM"/>
    </source>
</evidence>
<dbReference type="AlphaFoldDB" id="A0A1Y4LTY0"/>
<evidence type="ECO:0000313" key="2">
    <source>
        <dbReference type="Proteomes" id="UP000195447"/>
    </source>
</evidence>
<name>A0A1Y4LTY0_9FIRM</name>
<dbReference type="EMBL" id="NFKM01000011">
    <property type="protein sequence ID" value="OUP60084.1"/>
    <property type="molecule type" value="Genomic_DNA"/>
</dbReference>
<dbReference type="Gene3D" id="3.90.1720.10">
    <property type="entry name" value="endopeptidase domain like (from Nostoc punctiforme)"/>
    <property type="match status" value="1"/>
</dbReference>
<comment type="caution">
    <text evidence="1">The sequence shown here is derived from an EMBL/GenBank/DDBJ whole genome shotgun (WGS) entry which is preliminary data.</text>
</comment>
<protein>
    <recommendedName>
        <fullName evidence="3">Peptidase C51 domain-containing protein</fullName>
    </recommendedName>
</protein>
<accession>A0A1Y4LTY0</accession>
<reference evidence="2" key="1">
    <citation type="submission" date="2017-04" db="EMBL/GenBank/DDBJ databases">
        <title>Function of individual gut microbiota members based on whole genome sequencing of pure cultures obtained from chicken caecum.</title>
        <authorList>
            <person name="Medvecky M."/>
            <person name="Cejkova D."/>
            <person name="Polansky O."/>
            <person name="Karasova D."/>
            <person name="Kubasova T."/>
            <person name="Cizek A."/>
            <person name="Rychlik I."/>
        </authorList>
    </citation>
    <scope>NUCLEOTIDE SEQUENCE [LARGE SCALE GENOMIC DNA]</scope>
    <source>
        <strain evidence="2">An178</strain>
    </source>
</reference>
<organism evidence="1 2">
    <name type="scientific">Faecalitalea cylindroides</name>
    <dbReference type="NCBI Taxonomy" id="39483"/>
    <lineage>
        <taxon>Bacteria</taxon>
        <taxon>Bacillati</taxon>
        <taxon>Bacillota</taxon>
        <taxon>Erysipelotrichia</taxon>
        <taxon>Erysipelotrichales</taxon>
        <taxon>Erysipelotrichaceae</taxon>
        <taxon>Faecalitalea</taxon>
    </lineage>
</organism>
<sequence length="167" mass="18154">MAQSFQIFHDTYIGTGHDVDGYYGAQCWDGYAFYDQWLGYTPIHCTVTGGARDLWEQRNTNGMLNNHDIVTGQLQNGDIGVWGADQGGGYGHVAMYYNGGWMGQNQGGASYPGGGAVFSDLYNYLPSPMGVFRPKCYSGGSGGTKKVLELDLKNGIVVGARWIDVEI</sequence>
<evidence type="ECO:0000313" key="1">
    <source>
        <dbReference type="EMBL" id="OUP60084.1"/>
    </source>
</evidence>
<dbReference type="Proteomes" id="UP000195447">
    <property type="component" value="Unassembled WGS sequence"/>
</dbReference>
<keyword evidence="2" id="KW-1185">Reference proteome</keyword>
<gene>
    <name evidence="1" type="ORF">B5F14_06615</name>
</gene>
<proteinExistence type="predicted"/>